<dbReference type="Pfam" id="PF00041">
    <property type="entry name" value="fn3"/>
    <property type="match status" value="1"/>
</dbReference>
<gene>
    <name evidence="8" type="ORF">CAOG_003992</name>
</gene>
<dbReference type="InterPro" id="IPR036941">
    <property type="entry name" value="Rcpt_L-dom_sf"/>
</dbReference>
<feature type="domain" description="Fibronectin type-III" evidence="7">
    <location>
        <begin position="476"/>
        <end position="572"/>
    </location>
</feature>
<evidence type="ECO:0000256" key="6">
    <source>
        <dbReference type="SAM" id="SignalP"/>
    </source>
</evidence>
<dbReference type="OrthoDB" id="536881at2759"/>
<dbReference type="InterPro" id="IPR051648">
    <property type="entry name" value="CWI-Assembly_Regulator"/>
</dbReference>
<keyword evidence="4 6" id="KW-0732">Signal</keyword>
<dbReference type="SUPFAM" id="SSF49265">
    <property type="entry name" value="Fibronectin type III"/>
    <property type="match status" value="2"/>
</dbReference>
<evidence type="ECO:0000313" key="9">
    <source>
        <dbReference type="Proteomes" id="UP000008743"/>
    </source>
</evidence>
<keyword evidence="3" id="KW-0964">Secreted</keyword>
<keyword evidence="9" id="KW-1185">Reference proteome</keyword>
<proteinExistence type="predicted"/>
<dbReference type="PhylomeDB" id="A0A0D2WQH4"/>
<sequence length="694" mass="72547">MTQFQMSWFFVLVTLLLSGPFKPAAATPDATAHHHHHQYHQYHHGRRCGWAARARPSMMQRVDSISAAMVLLLLLFAAAALPRPALAVTCGSTTLASSLDVARFVTACTAISGSLTISGSDIISLQTPGLQSLVNVTGGVTITSNTALGSLAGLEALTNIGGSLSITSNPALGNLAGLAGVRQIGGSFEVSLNSALTSFSGLSQLRTVAGSLTVSSNPKLRQLNSTRSLTLVNGDLTLLSNPLLASIEFPSLVSIGANASVIACNPTSLQGLCALKSVGSNLAVRYNPVLADIDGLSKLRTVGGGMTIEQNAVLANVDGLLGLSSRGVGGLVIIQDNAALCFTGVVNWTSVATTLPVIWRNRTPCPASRAAPLSVPGPTYSDVRATSVLVSWEPASNVNGIVTAYRLFVGSVASMDFFAFNSSVLPGTQSFCANSRVSYNLTNLSPYKTYSMYTIASNLAGSTSSAITTIRTAEAAPQNVSAPVLIPISSRQIDIQFKDPAVPNGVVSGFVIRRNGAEIFNSAPPVPTGSPPRYTFSDRMLEPYTSYTYVVYAKTSAGSTASPNATVRTLEDVPASINPPVLQPYNRTSLNITWSAPDLPNGLLVRYTLDLYVGSSGASATIYSGTRRWFIANGLSTEITYLARVTFWNSAGSVTSAPGAGSPAARSNDSVLLRPTTLWLLAPLLCFSVLLAGC</sequence>
<dbReference type="PANTHER" id="PTHR31018:SF3">
    <property type="entry name" value="RECEPTOR PROTEIN-TYROSINE KINASE"/>
    <property type="match status" value="1"/>
</dbReference>
<evidence type="ECO:0000256" key="5">
    <source>
        <dbReference type="ARBA" id="ARBA00023180"/>
    </source>
</evidence>
<dbReference type="Pfam" id="PF01030">
    <property type="entry name" value="Recep_L_domain"/>
    <property type="match status" value="1"/>
</dbReference>
<dbReference type="Proteomes" id="UP000008743">
    <property type="component" value="Unassembled WGS sequence"/>
</dbReference>
<dbReference type="InParanoid" id="A0A0D2WQH4"/>
<feature type="domain" description="Fibronectin type-III" evidence="7">
    <location>
        <begin position="375"/>
        <end position="475"/>
    </location>
</feature>
<evidence type="ECO:0000313" key="8">
    <source>
        <dbReference type="EMBL" id="KJE93163.1"/>
    </source>
</evidence>
<name>A0A0D2WQH4_CAPO3</name>
<dbReference type="Gene3D" id="2.60.40.10">
    <property type="entry name" value="Immunoglobulins"/>
    <property type="match status" value="3"/>
</dbReference>
<accession>A0A0D2WQH4</accession>
<evidence type="ECO:0000256" key="4">
    <source>
        <dbReference type="ARBA" id="ARBA00022729"/>
    </source>
</evidence>
<evidence type="ECO:0000259" key="7">
    <source>
        <dbReference type="PROSITE" id="PS50853"/>
    </source>
</evidence>
<dbReference type="InterPro" id="IPR036116">
    <property type="entry name" value="FN3_sf"/>
</dbReference>
<dbReference type="eggNOG" id="KOG1836">
    <property type="taxonomic scope" value="Eukaryota"/>
</dbReference>
<dbReference type="STRING" id="595528.A0A0D2WQH4"/>
<organism evidence="8 9">
    <name type="scientific">Capsaspora owczarzaki (strain ATCC 30864)</name>
    <dbReference type="NCBI Taxonomy" id="595528"/>
    <lineage>
        <taxon>Eukaryota</taxon>
        <taxon>Filasterea</taxon>
        <taxon>Capsaspora</taxon>
    </lineage>
</organism>
<feature type="signal peptide" evidence="6">
    <location>
        <begin position="1"/>
        <end position="26"/>
    </location>
</feature>
<reference evidence="9" key="1">
    <citation type="submission" date="2011-02" db="EMBL/GenBank/DDBJ databases">
        <title>The Genome Sequence of Capsaspora owczarzaki ATCC 30864.</title>
        <authorList>
            <person name="Russ C."/>
            <person name="Cuomo C."/>
            <person name="Burger G."/>
            <person name="Gray M.W."/>
            <person name="Holland P.W.H."/>
            <person name="King N."/>
            <person name="Lang F.B.F."/>
            <person name="Roger A.J."/>
            <person name="Ruiz-Trillo I."/>
            <person name="Young S.K."/>
            <person name="Zeng Q."/>
            <person name="Gargeya S."/>
            <person name="Alvarado L."/>
            <person name="Berlin A."/>
            <person name="Chapman S.B."/>
            <person name="Chen Z."/>
            <person name="Freedman E."/>
            <person name="Gellesch M."/>
            <person name="Goldberg J."/>
            <person name="Griggs A."/>
            <person name="Gujja S."/>
            <person name="Heilman E."/>
            <person name="Heiman D."/>
            <person name="Howarth C."/>
            <person name="Mehta T."/>
            <person name="Neiman D."/>
            <person name="Pearson M."/>
            <person name="Roberts A."/>
            <person name="Saif S."/>
            <person name="Shea T."/>
            <person name="Shenoy N."/>
            <person name="Sisk P."/>
            <person name="Stolte C."/>
            <person name="Sykes S."/>
            <person name="White J."/>
            <person name="Yandava C."/>
            <person name="Haas B."/>
            <person name="Nusbaum C."/>
            <person name="Birren B."/>
        </authorList>
    </citation>
    <scope>NUCLEOTIDE SEQUENCE</scope>
    <source>
        <strain evidence="9">ATCC 30864</strain>
    </source>
</reference>
<keyword evidence="2" id="KW-0134">Cell wall</keyword>
<evidence type="ECO:0000256" key="3">
    <source>
        <dbReference type="ARBA" id="ARBA00022525"/>
    </source>
</evidence>
<dbReference type="EMBL" id="KE346365">
    <property type="protein sequence ID" value="KJE93163.1"/>
    <property type="molecule type" value="Genomic_DNA"/>
</dbReference>
<keyword evidence="5" id="KW-0325">Glycoprotein</keyword>
<protein>
    <recommendedName>
        <fullName evidence="7">Fibronectin type-III domain-containing protein</fullName>
    </recommendedName>
</protein>
<dbReference type="InterPro" id="IPR000494">
    <property type="entry name" value="Rcpt_L-dom"/>
</dbReference>
<comment type="subcellular location">
    <subcellularLocation>
        <location evidence="1">Secreted</location>
        <location evidence="1">Cell wall</location>
    </subcellularLocation>
</comment>
<dbReference type="PROSITE" id="PS50853">
    <property type="entry name" value="FN3"/>
    <property type="match status" value="3"/>
</dbReference>
<dbReference type="SUPFAM" id="SSF52058">
    <property type="entry name" value="L domain-like"/>
    <property type="match status" value="3"/>
</dbReference>
<dbReference type="Gene3D" id="3.80.20.20">
    <property type="entry name" value="Receptor L-domain"/>
    <property type="match status" value="3"/>
</dbReference>
<feature type="domain" description="Fibronectin type-III" evidence="7">
    <location>
        <begin position="576"/>
        <end position="670"/>
    </location>
</feature>
<dbReference type="InterPro" id="IPR003961">
    <property type="entry name" value="FN3_dom"/>
</dbReference>
<dbReference type="CDD" id="cd00063">
    <property type="entry name" value="FN3"/>
    <property type="match status" value="3"/>
</dbReference>
<evidence type="ECO:0000256" key="1">
    <source>
        <dbReference type="ARBA" id="ARBA00004191"/>
    </source>
</evidence>
<evidence type="ECO:0000256" key="2">
    <source>
        <dbReference type="ARBA" id="ARBA00022512"/>
    </source>
</evidence>
<dbReference type="SMART" id="SM00060">
    <property type="entry name" value="FN3"/>
    <property type="match status" value="3"/>
</dbReference>
<dbReference type="PANTHER" id="PTHR31018">
    <property type="entry name" value="SPORULATION-SPECIFIC PROTEIN-RELATED"/>
    <property type="match status" value="1"/>
</dbReference>
<dbReference type="AlphaFoldDB" id="A0A0D2WQH4"/>
<feature type="chain" id="PRO_5002255152" description="Fibronectin type-III domain-containing protein" evidence="6">
    <location>
        <begin position="27"/>
        <end position="694"/>
    </location>
</feature>
<dbReference type="InterPro" id="IPR013783">
    <property type="entry name" value="Ig-like_fold"/>
</dbReference>